<protein>
    <recommendedName>
        <fullName evidence="6">Bacterial toxin 28 domain-containing protein</fullName>
    </recommendedName>
</protein>
<proteinExistence type="predicted"/>
<feature type="region of interest" description="Disordered" evidence="1">
    <location>
        <begin position="356"/>
        <end position="390"/>
    </location>
</feature>
<dbReference type="Proteomes" id="UP000629619">
    <property type="component" value="Unassembled WGS sequence"/>
</dbReference>
<keyword evidence="5" id="KW-1185">Reference proteome</keyword>
<gene>
    <name evidence="4" type="ORF">Asi03nite_72540</name>
</gene>
<feature type="region of interest" description="Disordered" evidence="1">
    <location>
        <begin position="277"/>
        <end position="301"/>
    </location>
</feature>
<sequence length="390" mass="40892">MAELGETQSATELVPGDLATVRANVGALRVRAASAEAAGDGLIDIDTGAWVGESGDAFREKFSYEPTKWFDAASSLQTAADALSIYVDVLEWAQKQAREAIRLWDEAEGRTNQARQEHDQAIAYAAPGQEVAPFVDAGEPGRQAAQDVLNYARGQVSRAGSQAASFLNNEAAAAPDKSSWLDEAGDFLKNVGADAVNTLASTGNAVIHHPGEVATAAAGIGLMLLSSGGEGLGVALDATGAGAVVGVPLNVVSAAGLAAGATMTTAAGASLMQHAASDDAVSPMQGSQPSRRVPRKTDRLKEHLTEKDLDGARRELDGEVVARKSDGTPWDHVDEVRNAQRGLINRIRQLKREVGDARLSEEQRSAAQDELGEASRLLDHSEQFVPRVAN</sequence>
<evidence type="ECO:0000259" key="3">
    <source>
        <dbReference type="Pfam" id="PF21725"/>
    </source>
</evidence>
<accession>A0A919NEL7</accession>
<reference evidence="4" key="1">
    <citation type="submission" date="2021-01" db="EMBL/GenBank/DDBJ databases">
        <title>Whole genome shotgun sequence of Actinoplanes siamensis NBRC 109076.</title>
        <authorList>
            <person name="Komaki H."/>
            <person name="Tamura T."/>
        </authorList>
    </citation>
    <scope>NUCLEOTIDE SEQUENCE</scope>
    <source>
        <strain evidence="4">NBRC 109076</strain>
    </source>
</reference>
<feature type="domain" description="Putative T7SS secretion signal" evidence="3">
    <location>
        <begin position="3"/>
        <end position="177"/>
    </location>
</feature>
<dbReference type="EMBL" id="BOMW01000098">
    <property type="protein sequence ID" value="GIF09716.1"/>
    <property type="molecule type" value="Genomic_DNA"/>
</dbReference>
<evidence type="ECO:0000313" key="4">
    <source>
        <dbReference type="EMBL" id="GIF09716.1"/>
    </source>
</evidence>
<dbReference type="AlphaFoldDB" id="A0A919NEL7"/>
<comment type="caution">
    <text evidence="4">The sequence shown here is derived from an EMBL/GenBank/DDBJ whole genome shotgun (WGS) entry which is preliminary data.</text>
</comment>
<organism evidence="4 5">
    <name type="scientific">Actinoplanes siamensis</name>
    <dbReference type="NCBI Taxonomy" id="1223317"/>
    <lineage>
        <taxon>Bacteria</taxon>
        <taxon>Bacillati</taxon>
        <taxon>Actinomycetota</taxon>
        <taxon>Actinomycetes</taxon>
        <taxon>Micromonosporales</taxon>
        <taxon>Micromonosporaceae</taxon>
        <taxon>Actinoplanes</taxon>
    </lineage>
</organism>
<evidence type="ECO:0000259" key="2">
    <source>
        <dbReference type="Pfam" id="PF15605"/>
    </source>
</evidence>
<feature type="domain" description="Bacterial toxin 28" evidence="2">
    <location>
        <begin position="298"/>
        <end position="386"/>
    </location>
</feature>
<dbReference type="InterPro" id="IPR028948">
    <property type="entry name" value="Ntox28"/>
</dbReference>
<dbReference type="Pfam" id="PF15605">
    <property type="entry name" value="Ntox28"/>
    <property type="match status" value="1"/>
</dbReference>
<evidence type="ECO:0000256" key="1">
    <source>
        <dbReference type="SAM" id="MobiDB-lite"/>
    </source>
</evidence>
<evidence type="ECO:0000313" key="5">
    <source>
        <dbReference type="Proteomes" id="UP000629619"/>
    </source>
</evidence>
<name>A0A919NEL7_9ACTN</name>
<dbReference type="InterPro" id="IPR049082">
    <property type="entry name" value="T7SS_signal"/>
</dbReference>
<evidence type="ECO:0008006" key="6">
    <source>
        <dbReference type="Google" id="ProtNLM"/>
    </source>
</evidence>
<dbReference type="Pfam" id="PF21725">
    <property type="entry name" value="T7SS_signal"/>
    <property type="match status" value="1"/>
</dbReference>